<evidence type="ECO:0000256" key="1">
    <source>
        <dbReference type="SAM" id="Phobius"/>
    </source>
</evidence>
<feature type="transmembrane region" description="Helical" evidence="1">
    <location>
        <begin position="29"/>
        <end position="47"/>
    </location>
</feature>
<dbReference type="Proteomes" id="UP000198282">
    <property type="component" value="Unassembled WGS sequence"/>
</dbReference>
<feature type="transmembrane region" description="Helical" evidence="1">
    <location>
        <begin position="179"/>
        <end position="198"/>
    </location>
</feature>
<keyword evidence="1" id="KW-0812">Transmembrane</keyword>
<dbReference type="RefSeq" id="WP_089213272.1">
    <property type="nucleotide sequence ID" value="NZ_FZOD01000088.1"/>
</dbReference>
<feature type="transmembrane region" description="Helical" evidence="1">
    <location>
        <begin position="102"/>
        <end position="122"/>
    </location>
</feature>
<organism evidence="2 3">
    <name type="scientific">Streptosporangium subroseum</name>
    <dbReference type="NCBI Taxonomy" id="106412"/>
    <lineage>
        <taxon>Bacteria</taxon>
        <taxon>Bacillati</taxon>
        <taxon>Actinomycetota</taxon>
        <taxon>Actinomycetes</taxon>
        <taxon>Streptosporangiales</taxon>
        <taxon>Streptosporangiaceae</taxon>
        <taxon>Streptosporangium</taxon>
    </lineage>
</organism>
<feature type="transmembrane region" description="Helical" evidence="1">
    <location>
        <begin position="76"/>
        <end position="95"/>
    </location>
</feature>
<dbReference type="AlphaFoldDB" id="A0A239P5X3"/>
<dbReference type="OrthoDB" id="3828896at2"/>
<reference evidence="2 3" key="1">
    <citation type="submission" date="2017-06" db="EMBL/GenBank/DDBJ databases">
        <authorList>
            <person name="Kim H.J."/>
            <person name="Triplett B.A."/>
        </authorList>
    </citation>
    <scope>NUCLEOTIDE SEQUENCE [LARGE SCALE GENOMIC DNA]</scope>
    <source>
        <strain evidence="2 3">CGMCC 4.2132</strain>
    </source>
</reference>
<feature type="transmembrane region" description="Helical" evidence="1">
    <location>
        <begin position="151"/>
        <end position="172"/>
    </location>
</feature>
<sequence>MTPLTHSATATAEMLPEDADRTGRFLRRAGGAALIGSPLLILGGMMTCPPQDSNSTVDYITSLARDSFLTELSAMLLHYGLIVGALGALAVPGLVRGRKGRWPVLFGALATALGLLNVSGAVRDDWWRMVTGQQLPIDVAARISDTVDASAFMPLWSGTEMFAFLGLLSLCVGLARAGVVGWWLTAAYLGAFVGMMFIPASLTYVVGGAFAMLYLPLAVAGVRAFQRERAAA</sequence>
<feature type="transmembrane region" description="Helical" evidence="1">
    <location>
        <begin position="204"/>
        <end position="225"/>
    </location>
</feature>
<accession>A0A239P5X3</accession>
<keyword evidence="1" id="KW-0472">Membrane</keyword>
<keyword evidence="1" id="KW-1133">Transmembrane helix</keyword>
<name>A0A239P5X3_9ACTN</name>
<dbReference type="EMBL" id="FZOD01000088">
    <property type="protein sequence ID" value="SNT62143.1"/>
    <property type="molecule type" value="Genomic_DNA"/>
</dbReference>
<evidence type="ECO:0000313" key="3">
    <source>
        <dbReference type="Proteomes" id="UP000198282"/>
    </source>
</evidence>
<protein>
    <recommendedName>
        <fullName evidence="4">DUF4386 domain-containing protein</fullName>
    </recommendedName>
</protein>
<gene>
    <name evidence="2" type="ORF">SAMN05216276_108814</name>
</gene>
<evidence type="ECO:0000313" key="2">
    <source>
        <dbReference type="EMBL" id="SNT62143.1"/>
    </source>
</evidence>
<keyword evidence="3" id="KW-1185">Reference proteome</keyword>
<evidence type="ECO:0008006" key="4">
    <source>
        <dbReference type="Google" id="ProtNLM"/>
    </source>
</evidence>
<proteinExistence type="predicted"/>